<keyword evidence="3" id="KW-1185">Reference proteome</keyword>
<evidence type="ECO:0000256" key="1">
    <source>
        <dbReference type="SAM" id="SignalP"/>
    </source>
</evidence>
<name>A0A238JIU8_9RHOB</name>
<feature type="signal peptide" evidence="1">
    <location>
        <begin position="1"/>
        <end position="25"/>
    </location>
</feature>
<dbReference type="EMBL" id="FXXP01000009">
    <property type="protein sequence ID" value="SMX30601.1"/>
    <property type="molecule type" value="Genomic_DNA"/>
</dbReference>
<reference evidence="3" key="1">
    <citation type="submission" date="2017-05" db="EMBL/GenBank/DDBJ databases">
        <authorList>
            <person name="Rodrigo-Torres L."/>
            <person name="Arahal R. D."/>
            <person name="Lucena T."/>
        </authorList>
    </citation>
    <scope>NUCLEOTIDE SEQUENCE [LARGE SCALE GENOMIC DNA]</scope>
    <source>
        <strain evidence="3">CECT 8649</strain>
    </source>
</reference>
<keyword evidence="1" id="KW-0732">Signal</keyword>
<dbReference type="Proteomes" id="UP000225972">
    <property type="component" value="Unassembled WGS sequence"/>
</dbReference>
<sequence length="42" mass="4318">MLHKFLPVVLAVLVVSMTLVSPALAGDSAGGAGSLLIQQYLH</sequence>
<proteinExistence type="predicted"/>
<evidence type="ECO:0000313" key="2">
    <source>
        <dbReference type="EMBL" id="SMX30601.1"/>
    </source>
</evidence>
<feature type="chain" id="PRO_5012308464" evidence="1">
    <location>
        <begin position="26"/>
        <end position="42"/>
    </location>
</feature>
<dbReference type="AlphaFoldDB" id="A0A238JIU8"/>
<evidence type="ECO:0000313" key="3">
    <source>
        <dbReference type="Proteomes" id="UP000225972"/>
    </source>
</evidence>
<organism evidence="2 3">
    <name type="scientific">Pelagimonas phthalicica</name>
    <dbReference type="NCBI Taxonomy" id="1037362"/>
    <lineage>
        <taxon>Bacteria</taxon>
        <taxon>Pseudomonadati</taxon>
        <taxon>Pseudomonadota</taxon>
        <taxon>Alphaproteobacteria</taxon>
        <taxon>Rhodobacterales</taxon>
        <taxon>Roseobacteraceae</taxon>
        <taxon>Pelagimonas</taxon>
    </lineage>
</organism>
<gene>
    <name evidence="2" type="ORF">TRP8649_04745</name>
</gene>
<protein>
    <submittedName>
        <fullName evidence="2">Uncharacterized protein</fullName>
    </submittedName>
</protein>
<accession>A0A238JIU8</accession>